<keyword evidence="1" id="KW-0472">Membrane</keyword>
<gene>
    <name evidence="2" type="primary">Vigan.08G304300</name>
    <name evidence="2" type="ORF">VIGAN_08304300</name>
</gene>
<evidence type="ECO:0000313" key="2">
    <source>
        <dbReference type="EMBL" id="BAT96154.1"/>
    </source>
</evidence>
<feature type="non-terminal residue" evidence="2">
    <location>
        <position position="73"/>
    </location>
</feature>
<keyword evidence="1" id="KW-0812">Transmembrane</keyword>
<organism evidence="2 3">
    <name type="scientific">Vigna angularis var. angularis</name>
    <dbReference type="NCBI Taxonomy" id="157739"/>
    <lineage>
        <taxon>Eukaryota</taxon>
        <taxon>Viridiplantae</taxon>
        <taxon>Streptophyta</taxon>
        <taxon>Embryophyta</taxon>
        <taxon>Tracheophyta</taxon>
        <taxon>Spermatophyta</taxon>
        <taxon>Magnoliopsida</taxon>
        <taxon>eudicotyledons</taxon>
        <taxon>Gunneridae</taxon>
        <taxon>Pentapetalae</taxon>
        <taxon>rosids</taxon>
        <taxon>fabids</taxon>
        <taxon>Fabales</taxon>
        <taxon>Fabaceae</taxon>
        <taxon>Papilionoideae</taxon>
        <taxon>50 kb inversion clade</taxon>
        <taxon>NPAAA clade</taxon>
        <taxon>indigoferoid/millettioid clade</taxon>
        <taxon>Phaseoleae</taxon>
        <taxon>Vigna</taxon>
    </lineage>
</organism>
<protein>
    <submittedName>
        <fullName evidence="2">Uncharacterized protein</fullName>
    </submittedName>
</protein>
<proteinExistence type="predicted"/>
<keyword evidence="3" id="KW-1185">Reference proteome</keyword>
<evidence type="ECO:0000256" key="1">
    <source>
        <dbReference type="SAM" id="Phobius"/>
    </source>
</evidence>
<dbReference type="Proteomes" id="UP000291084">
    <property type="component" value="Chromosome 8"/>
</dbReference>
<evidence type="ECO:0000313" key="3">
    <source>
        <dbReference type="Proteomes" id="UP000291084"/>
    </source>
</evidence>
<name>A0A0S3STL1_PHAAN</name>
<reference evidence="2 3" key="1">
    <citation type="journal article" date="2015" name="Sci. Rep.">
        <title>The power of single molecule real-time sequencing technology in the de novo assembly of a eukaryotic genome.</title>
        <authorList>
            <person name="Sakai H."/>
            <person name="Naito K."/>
            <person name="Ogiso-Tanaka E."/>
            <person name="Takahashi Y."/>
            <person name="Iseki K."/>
            <person name="Muto C."/>
            <person name="Satou K."/>
            <person name="Teruya K."/>
            <person name="Shiroma A."/>
            <person name="Shimoji M."/>
            <person name="Hirano T."/>
            <person name="Itoh T."/>
            <person name="Kaga A."/>
            <person name="Tomooka N."/>
        </authorList>
    </citation>
    <scope>NUCLEOTIDE SEQUENCE [LARGE SCALE GENOMIC DNA]</scope>
    <source>
        <strain evidence="3">cv. Shumari</strain>
    </source>
</reference>
<keyword evidence="1" id="KW-1133">Transmembrane helix</keyword>
<sequence length="73" mass="8529">MLTTARLKCPHCIMPTLLLIAIVIVAVSLTTPLFLVQSLRRRREKNYGFGVRFVAERYFVLEILFRNISHILR</sequence>
<feature type="transmembrane region" description="Helical" evidence="1">
    <location>
        <begin position="13"/>
        <end position="36"/>
    </location>
</feature>
<dbReference type="AlphaFoldDB" id="A0A0S3STL1"/>
<accession>A0A0S3STL1</accession>
<dbReference type="EMBL" id="AP015041">
    <property type="protein sequence ID" value="BAT96154.1"/>
    <property type="molecule type" value="Genomic_DNA"/>
</dbReference>